<dbReference type="Gene3D" id="3.40.50.150">
    <property type="entry name" value="Vaccinia Virus protein VP39"/>
    <property type="match status" value="1"/>
</dbReference>
<dbReference type="AlphaFoldDB" id="A0A7K3WQ66"/>
<dbReference type="SUPFAM" id="SSF53335">
    <property type="entry name" value="S-adenosyl-L-methionine-dependent methyltransferases"/>
    <property type="match status" value="1"/>
</dbReference>
<dbReference type="InterPro" id="IPR047785">
    <property type="entry name" value="tRNA_MNMC2"/>
</dbReference>
<dbReference type="EMBL" id="JAAGVY010000013">
    <property type="protein sequence ID" value="NEN23634.1"/>
    <property type="molecule type" value="Genomic_DNA"/>
</dbReference>
<feature type="domain" description="MnmC-like methyltransferase" evidence="1">
    <location>
        <begin position="152"/>
        <end position="227"/>
    </location>
</feature>
<dbReference type="InterPro" id="IPR008471">
    <property type="entry name" value="MnmC-like_methylTransf"/>
</dbReference>
<dbReference type="RefSeq" id="WP_163285029.1">
    <property type="nucleotide sequence ID" value="NZ_JAAGVY010000013.1"/>
</dbReference>
<keyword evidence="2" id="KW-0808">Transferase</keyword>
<comment type="caution">
    <text evidence="2">The sequence shown here is derived from an EMBL/GenBank/DDBJ whole genome shotgun (WGS) entry which is preliminary data.</text>
</comment>
<dbReference type="PANTHER" id="PTHR39963:SF1">
    <property type="entry name" value="MNMC-LIKE METHYLTRANSFERASE DOMAIN-CONTAINING PROTEIN"/>
    <property type="match status" value="1"/>
</dbReference>
<accession>A0A7K3WQ66</accession>
<dbReference type="PANTHER" id="PTHR39963">
    <property type="entry name" value="SLL0983 PROTEIN"/>
    <property type="match status" value="1"/>
</dbReference>
<reference evidence="2 3" key="1">
    <citation type="submission" date="2020-02" db="EMBL/GenBank/DDBJ databases">
        <title>Out from the shadows clarifying the taxonomy of the family Cryomorphaceae and related taxa by utilizing the GTDB taxonomic framework.</title>
        <authorList>
            <person name="Bowman J.P."/>
        </authorList>
    </citation>
    <scope>NUCLEOTIDE SEQUENCE [LARGE SCALE GENOMIC DNA]</scope>
    <source>
        <strain evidence="2 3">QSSC 1-22</strain>
    </source>
</reference>
<protein>
    <submittedName>
        <fullName evidence="2">tRNA (5-methylaminomethyl-2-thiouridine)(34)-methyltransferase MnmD</fullName>
    </submittedName>
</protein>
<sequence>MKFINPKIVSTADGSESLYLPELDEHYHSHHGALQESMHVYIKAGLEHAVANGCSKPRVFELGLGTFLNTFITMAYAERKGVEISHYGIEKFPVEPESLKKMNYSMLPGLQDYSAFCSAIVDAGWDKEVEITPHFKLFKKYGDFLSFEHPSNSFDVFYFDAFGFRAQSEMWSEAVFKKCFEILAPGGILVTYASKGVARRTMESVGFKVERITGAPGKREMMRATKPL</sequence>
<dbReference type="Pfam" id="PF05430">
    <property type="entry name" value="Methyltransf_30"/>
    <property type="match status" value="1"/>
</dbReference>
<dbReference type="GO" id="GO:0016645">
    <property type="term" value="F:oxidoreductase activity, acting on the CH-NH group of donors"/>
    <property type="evidence" value="ECO:0007669"/>
    <property type="project" value="InterPro"/>
</dbReference>
<dbReference type="GO" id="GO:0004808">
    <property type="term" value="F:tRNA (5-methylaminomethyl-2-thiouridylate)(34)-methyltransferase activity"/>
    <property type="evidence" value="ECO:0007669"/>
    <property type="project" value="InterPro"/>
</dbReference>
<dbReference type="CDD" id="cd02440">
    <property type="entry name" value="AdoMet_MTases"/>
    <property type="match status" value="1"/>
</dbReference>
<evidence type="ECO:0000313" key="3">
    <source>
        <dbReference type="Proteomes" id="UP000486602"/>
    </source>
</evidence>
<dbReference type="NCBIfam" id="NF033855">
    <property type="entry name" value="tRNA_MNMC2"/>
    <property type="match status" value="1"/>
</dbReference>
<keyword evidence="3" id="KW-1185">Reference proteome</keyword>
<dbReference type="Proteomes" id="UP000486602">
    <property type="component" value="Unassembled WGS sequence"/>
</dbReference>
<proteinExistence type="predicted"/>
<evidence type="ECO:0000259" key="1">
    <source>
        <dbReference type="Pfam" id="PF05430"/>
    </source>
</evidence>
<gene>
    <name evidence="2" type="primary">mnmD</name>
    <name evidence="2" type="ORF">G3O08_08980</name>
</gene>
<dbReference type="InterPro" id="IPR029063">
    <property type="entry name" value="SAM-dependent_MTases_sf"/>
</dbReference>
<name>A0A7K3WQ66_9FLAO</name>
<dbReference type="GO" id="GO:0032259">
    <property type="term" value="P:methylation"/>
    <property type="evidence" value="ECO:0007669"/>
    <property type="project" value="UniProtKB-KW"/>
</dbReference>
<keyword evidence="2" id="KW-0489">Methyltransferase</keyword>
<organism evidence="2 3">
    <name type="scientific">Cryomorpha ignava</name>
    <dbReference type="NCBI Taxonomy" id="101383"/>
    <lineage>
        <taxon>Bacteria</taxon>
        <taxon>Pseudomonadati</taxon>
        <taxon>Bacteroidota</taxon>
        <taxon>Flavobacteriia</taxon>
        <taxon>Flavobacteriales</taxon>
        <taxon>Cryomorphaceae</taxon>
        <taxon>Cryomorpha</taxon>
    </lineage>
</organism>
<evidence type="ECO:0000313" key="2">
    <source>
        <dbReference type="EMBL" id="NEN23634.1"/>
    </source>
</evidence>